<reference evidence="3" key="1">
    <citation type="submission" date="2017-06" db="EMBL/GenBank/DDBJ databases">
        <authorList>
            <person name="Varghese N."/>
            <person name="Submissions S."/>
        </authorList>
    </citation>
    <scope>NUCLEOTIDE SEQUENCE [LARGE SCALE GENOMIC DNA]</scope>
    <source>
        <strain evidence="3">NKM1</strain>
    </source>
</reference>
<dbReference type="Pfam" id="PF21906">
    <property type="entry name" value="WHD_NrtR"/>
    <property type="match status" value="1"/>
</dbReference>
<name>A0A239B971_9BACT</name>
<dbReference type="Proteomes" id="UP000198432">
    <property type="component" value="Unassembled WGS sequence"/>
</dbReference>
<feature type="domain" description="Nudix hydrolase" evidence="1">
    <location>
        <begin position="23"/>
        <end position="175"/>
    </location>
</feature>
<dbReference type="CDD" id="cd18873">
    <property type="entry name" value="NUDIX_NadM_like"/>
    <property type="match status" value="1"/>
</dbReference>
<evidence type="ECO:0000259" key="1">
    <source>
        <dbReference type="PROSITE" id="PS51462"/>
    </source>
</evidence>
<dbReference type="PANTHER" id="PTHR43736:SF4">
    <property type="entry name" value="SLR1690 PROTEIN"/>
    <property type="match status" value="1"/>
</dbReference>
<dbReference type="InterPro" id="IPR036390">
    <property type="entry name" value="WH_DNA-bd_sf"/>
</dbReference>
<keyword evidence="3" id="KW-1185">Reference proteome</keyword>
<proteinExistence type="predicted"/>
<organism evidence="2 3">
    <name type="scientific">Pontibacter ummariensis</name>
    <dbReference type="NCBI Taxonomy" id="1610492"/>
    <lineage>
        <taxon>Bacteria</taxon>
        <taxon>Pseudomonadati</taxon>
        <taxon>Bacteroidota</taxon>
        <taxon>Cytophagia</taxon>
        <taxon>Cytophagales</taxon>
        <taxon>Hymenobacteraceae</taxon>
        <taxon>Pontibacter</taxon>
    </lineage>
</organism>
<dbReference type="InterPro" id="IPR015797">
    <property type="entry name" value="NUDIX_hydrolase-like_dom_sf"/>
</dbReference>
<dbReference type="InterPro" id="IPR036388">
    <property type="entry name" value="WH-like_DNA-bd_sf"/>
</dbReference>
<dbReference type="RefSeq" id="WP_245842238.1">
    <property type="nucleotide sequence ID" value="NZ_FZOQ01000001.1"/>
</dbReference>
<dbReference type="EMBL" id="FZOQ01000001">
    <property type="protein sequence ID" value="SNS04249.1"/>
    <property type="molecule type" value="Genomic_DNA"/>
</dbReference>
<accession>A0A239B971</accession>
<protein>
    <submittedName>
        <fullName evidence="2">ADP-ribose pyrophosphatase YjhB, NUDIX family</fullName>
    </submittedName>
</protein>
<evidence type="ECO:0000313" key="3">
    <source>
        <dbReference type="Proteomes" id="UP000198432"/>
    </source>
</evidence>
<gene>
    <name evidence="2" type="ORF">SAMN06296052_101231</name>
</gene>
<dbReference type="PROSITE" id="PS51462">
    <property type="entry name" value="NUDIX"/>
    <property type="match status" value="1"/>
</dbReference>
<dbReference type="SUPFAM" id="SSF55811">
    <property type="entry name" value="Nudix"/>
    <property type="match status" value="1"/>
</dbReference>
<dbReference type="AlphaFoldDB" id="A0A239B971"/>
<dbReference type="Gene3D" id="1.10.10.10">
    <property type="entry name" value="Winged helix-like DNA-binding domain superfamily/Winged helix DNA-binding domain"/>
    <property type="match status" value="1"/>
</dbReference>
<sequence length="261" mass="30270">METTYPVEDKVGSMLQKGGEHFHPGLSVDCVIFGFHDNQLKVLLLKMKHADKWALPGGFVYKEEDVEHAAVRVLESRTGLSDIFLRQYHTFGAPARSDRKLNRELLESVGMEPHEGHWFLQRFITVGYYALVDFSSAVPRPDEISEACAWWDLQEIPLLTMDHNHILQKALETLRKQLNDQPIGYNLLPEKFTMPELQRLYETILGKRLDRRNFQRKMLGYGILNRLEERKQGVAHKAPFLYSFNQERYGAALQDGLQQGW</sequence>
<dbReference type="InterPro" id="IPR000086">
    <property type="entry name" value="NUDIX_hydrolase_dom"/>
</dbReference>
<dbReference type="PANTHER" id="PTHR43736">
    <property type="entry name" value="ADP-RIBOSE PYROPHOSPHATASE"/>
    <property type="match status" value="1"/>
</dbReference>
<dbReference type="Pfam" id="PF00293">
    <property type="entry name" value="NUDIX"/>
    <property type="match status" value="1"/>
</dbReference>
<dbReference type="InterPro" id="IPR054105">
    <property type="entry name" value="WHD_NrtR"/>
</dbReference>
<dbReference type="SUPFAM" id="SSF46785">
    <property type="entry name" value="Winged helix' DNA-binding domain"/>
    <property type="match status" value="1"/>
</dbReference>
<evidence type="ECO:0000313" key="2">
    <source>
        <dbReference type="EMBL" id="SNS04249.1"/>
    </source>
</evidence>
<dbReference type="Gene3D" id="3.90.79.10">
    <property type="entry name" value="Nucleoside Triphosphate Pyrophosphohydrolase"/>
    <property type="match status" value="1"/>
</dbReference>